<name>A0A644Z2W1_9ZZZZ</name>
<gene>
    <name evidence="2" type="ORF">SDC9_81786</name>
</gene>
<comment type="caution">
    <text evidence="2">The sequence shown here is derived from an EMBL/GenBank/DDBJ whole genome shotgun (WGS) entry which is preliminary data.</text>
</comment>
<reference evidence="2" key="1">
    <citation type="submission" date="2019-08" db="EMBL/GenBank/DDBJ databases">
        <authorList>
            <person name="Kucharzyk K."/>
            <person name="Murdoch R.W."/>
            <person name="Higgins S."/>
            <person name="Loffler F."/>
        </authorList>
    </citation>
    <scope>NUCLEOTIDE SEQUENCE</scope>
</reference>
<dbReference type="EMBL" id="VSSQ01007209">
    <property type="protein sequence ID" value="MPM35196.1"/>
    <property type="molecule type" value="Genomic_DNA"/>
</dbReference>
<feature type="compositionally biased region" description="Basic and acidic residues" evidence="1">
    <location>
        <begin position="38"/>
        <end position="48"/>
    </location>
</feature>
<dbReference type="AlphaFoldDB" id="A0A644Z2W1"/>
<protein>
    <submittedName>
        <fullName evidence="2">Uncharacterized protein</fullName>
    </submittedName>
</protein>
<proteinExistence type="predicted"/>
<feature type="region of interest" description="Disordered" evidence="1">
    <location>
        <begin position="34"/>
        <end position="82"/>
    </location>
</feature>
<evidence type="ECO:0000313" key="2">
    <source>
        <dbReference type="EMBL" id="MPM35196.1"/>
    </source>
</evidence>
<sequence length="82" mass="9402">MLKKCDDKKDPPDDVHQLEDETGHQVIDLLRAAQSTLEDARDPHDEYFSHQNNEQSGYHGYKKGDRTKLGPTVDSCHELPEK</sequence>
<feature type="region of interest" description="Disordered" evidence="1">
    <location>
        <begin position="1"/>
        <end position="22"/>
    </location>
</feature>
<organism evidence="2">
    <name type="scientific">bioreactor metagenome</name>
    <dbReference type="NCBI Taxonomy" id="1076179"/>
    <lineage>
        <taxon>unclassified sequences</taxon>
        <taxon>metagenomes</taxon>
        <taxon>ecological metagenomes</taxon>
    </lineage>
</organism>
<evidence type="ECO:0000256" key="1">
    <source>
        <dbReference type="SAM" id="MobiDB-lite"/>
    </source>
</evidence>
<accession>A0A644Z2W1</accession>